<evidence type="ECO:0000256" key="2">
    <source>
        <dbReference type="ARBA" id="ARBA00012796"/>
    </source>
</evidence>
<dbReference type="InterPro" id="IPR014816">
    <property type="entry name" value="tRNA_MeTrfase_Gcd14"/>
</dbReference>
<evidence type="ECO:0000256" key="9">
    <source>
        <dbReference type="PIRSR" id="PIRSR017269-1"/>
    </source>
</evidence>
<evidence type="ECO:0000256" key="5">
    <source>
        <dbReference type="ARBA" id="ARBA00022691"/>
    </source>
</evidence>
<dbReference type="GO" id="GO:0005634">
    <property type="term" value="C:nucleus"/>
    <property type="evidence" value="ECO:0007669"/>
    <property type="project" value="UniProtKB-SubCell"/>
</dbReference>
<evidence type="ECO:0000259" key="11">
    <source>
        <dbReference type="Pfam" id="PF08704"/>
    </source>
</evidence>
<accession>A0A267G2E3</accession>
<dbReference type="EC" id="2.1.1.220" evidence="2"/>
<dbReference type="STRING" id="282301.A0A267G2E3"/>
<dbReference type="PIRSF" id="PIRSF017269">
    <property type="entry name" value="GCD14"/>
    <property type="match status" value="1"/>
</dbReference>
<organism evidence="12 13">
    <name type="scientific">Macrostomum lignano</name>
    <dbReference type="NCBI Taxonomy" id="282301"/>
    <lineage>
        <taxon>Eukaryota</taxon>
        <taxon>Metazoa</taxon>
        <taxon>Spiralia</taxon>
        <taxon>Lophotrochozoa</taxon>
        <taxon>Platyhelminthes</taxon>
        <taxon>Rhabditophora</taxon>
        <taxon>Macrostomorpha</taxon>
        <taxon>Macrostomida</taxon>
        <taxon>Macrostomidae</taxon>
        <taxon>Macrostomum</taxon>
    </lineage>
</organism>
<dbReference type="Gene3D" id="3.10.330.20">
    <property type="match status" value="1"/>
</dbReference>
<evidence type="ECO:0000256" key="1">
    <source>
        <dbReference type="ARBA" id="ARBA00004123"/>
    </source>
</evidence>
<dbReference type="GO" id="GO:0160107">
    <property type="term" value="F:tRNA (adenine(58)-N1)-methyltransferase activity"/>
    <property type="evidence" value="ECO:0007669"/>
    <property type="project" value="UniProtKB-EC"/>
</dbReference>
<comment type="catalytic activity">
    <reaction evidence="8">
        <text>an adenosine in mRNA + S-adenosyl-L-methionine = an N(1)-methyladenosine in mRNA + S-adenosyl-L-homocysteine + H(+)</text>
        <dbReference type="Rhea" id="RHEA:55392"/>
        <dbReference type="Rhea" id="RHEA-COMP:12414"/>
        <dbReference type="Rhea" id="RHEA-COMP:12415"/>
        <dbReference type="ChEBI" id="CHEBI:15378"/>
        <dbReference type="ChEBI" id="CHEBI:57856"/>
        <dbReference type="ChEBI" id="CHEBI:59789"/>
        <dbReference type="ChEBI" id="CHEBI:74411"/>
        <dbReference type="ChEBI" id="CHEBI:74491"/>
    </reaction>
</comment>
<evidence type="ECO:0000256" key="3">
    <source>
        <dbReference type="ARBA" id="ARBA00022603"/>
    </source>
</evidence>
<protein>
    <recommendedName>
        <fullName evidence="2">tRNA (adenine(58)-N(1))-methyltransferase</fullName>
        <ecNumber evidence="2">2.1.1.220</ecNumber>
    </recommendedName>
</protein>
<dbReference type="Gene3D" id="3.40.50.150">
    <property type="entry name" value="Vaccinia Virus protein VP39"/>
    <property type="match status" value="1"/>
</dbReference>
<dbReference type="EMBL" id="NIVC01000596">
    <property type="protein sequence ID" value="PAA80143.1"/>
    <property type="molecule type" value="Genomic_DNA"/>
</dbReference>
<dbReference type="PANTHER" id="PTHR12133:SF2">
    <property type="entry name" value="TRNA (ADENINE(58)-N(1))-METHYLTRANSFERASE CATALYTIC SUBUNIT TRMT61A"/>
    <property type="match status" value="1"/>
</dbReference>
<dbReference type="OrthoDB" id="1925287at2759"/>
<dbReference type="InterPro" id="IPR049470">
    <property type="entry name" value="TRM61_C"/>
</dbReference>
<dbReference type="Proteomes" id="UP000215902">
    <property type="component" value="Unassembled WGS sequence"/>
</dbReference>
<comment type="caution">
    <text evidence="12">The sequence shown here is derived from an EMBL/GenBank/DDBJ whole genome shotgun (WGS) entry which is preliminary data.</text>
</comment>
<name>A0A267G2E3_9PLAT</name>
<keyword evidence="6" id="KW-0819">tRNA processing</keyword>
<dbReference type="CDD" id="cd02440">
    <property type="entry name" value="AdoMet_MTases"/>
    <property type="match status" value="1"/>
</dbReference>
<dbReference type="AlphaFoldDB" id="A0A267G2E3"/>
<dbReference type="Pfam" id="PF08704">
    <property type="entry name" value="GCD14"/>
    <property type="match status" value="1"/>
</dbReference>
<evidence type="ECO:0000256" key="4">
    <source>
        <dbReference type="ARBA" id="ARBA00022679"/>
    </source>
</evidence>
<feature type="non-terminal residue" evidence="12">
    <location>
        <position position="1"/>
    </location>
</feature>
<reference evidence="12 13" key="1">
    <citation type="submission" date="2017-06" db="EMBL/GenBank/DDBJ databases">
        <title>A platform for efficient transgenesis in Macrostomum lignano, a flatworm model organism for stem cell research.</title>
        <authorList>
            <person name="Berezikov E."/>
        </authorList>
    </citation>
    <scope>NUCLEOTIDE SEQUENCE [LARGE SCALE GENOMIC DNA]</scope>
    <source>
        <strain evidence="12">DV1</strain>
        <tissue evidence="12">Whole organism</tissue>
    </source>
</reference>
<evidence type="ECO:0000313" key="13">
    <source>
        <dbReference type="Proteomes" id="UP000215902"/>
    </source>
</evidence>
<keyword evidence="4" id="KW-0808">Transferase</keyword>
<evidence type="ECO:0000313" key="12">
    <source>
        <dbReference type="EMBL" id="PAA80143.1"/>
    </source>
</evidence>
<proteinExistence type="predicted"/>
<sequence>SKKSQKMSQQQQQQPNAEESVFNRRFVAIGDVVLLKQRHGNTKTVRVTSADGTVQTVGGLLKFSDLIGRRYGSRLVTKRGFVRLLPLVPELWARALPHRTQILYPPDTCLIVAQLDLRPGRIVLEAGTGSAAFTHCLARTVMPTGRVLTFDFHAERAATAQRELTEHSLQRWAVCEHRDVCQLGFPAGSNADAVFLDLPQPWLTVPSLPACLRPGARFGSFSPCVQQAERTAAALRECRRFTDLIGMECHQRRYSLQPRSLPSADLGPEDDGNDAASAPAPEDDKEAPGKSTASVSKEASSLPLRVAATEPAYEQPCHSGFLLFATFYGPAE</sequence>
<keyword evidence="5 9" id="KW-0949">S-adenosyl-L-methionine</keyword>
<feature type="domain" description="tRNA (adenine(58)-N(1))-methyltransferase catalytic subunit TRM61 C-terminal" evidence="11">
    <location>
        <begin position="80"/>
        <end position="326"/>
    </location>
</feature>
<gene>
    <name evidence="12" type="ORF">BOX15_Mlig001228g2</name>
</gene>
<keyword evidence="13" id="KW-1185">Reference proteome</keyword>
<keyword evidence="3" id="KW-0489">Methyltransferase</keyword>
<feature type="region of interest" description="Disordered" evidence="10">
    <location>
        <begin position="258"/>
        <end position="302"/>
    </location>
</feature>
<feature type="binding site" evidence="9">
    <location>
        <position position="151"/>
    </location>
    <ligand>
        <name>S-adenosyl-L-methionine</name>
        <dbReference type="ChEBI" id="CHEBI:59789"/>
    </ligand>
</feature>
<evidence type="ECO:0000256" key="7">
    <source>
        <dbReference type="ARBA" id="ARBA00023242"/>
    </source>
</evidence>
<dbReference type="PROSITE" id="PS51620">
    <property type="entry name" value="SAM_TRM61"/>
    <property type="match status" value="1"/>
</dbReference>
<comment type="subcellular location">
    <subcellularLocation>
        <location evidence="1">Nucleus</location>
    </subcellularLocation>
</comment>
<evidence type="ECO:0000256" key="10">
    <source>
        <dbReference type="SAM" id="MobiDB-lite"/>
    </source>
</evidence>
<evidence type="ECO:0000256" key="6">
    <source>
        <dbReference type="ARBA" id="ARBA00022694"/>
    </source>
</evidence>
<dbReference type="SUPFAM" id="SSF53335">
    <property type="entry name" value="S-adenosyl-L-methionine-dependent methyltransferases"/>
    <property type="match status" value="1"/>
</dbReference>
<dbReference type="InterPro" id="IPR029063">
    <property type="entry name" value="SAM-dependent_MTases_sf"/>
</dbReference>
<keyword evidence="7" id="KW-0539">Nucleus</keyword>
<dbReference type="GO" id="GO:0031515">
    <property type="term" value="C:tRNA (m1A) methyltransferase complex"/>
    <property type="evidence" value="ECO:0007669"/>
    <property type="project" value="InterPro"/>
</dbReference>
<dbReference type="GO" id="GO:0030488">
    <property type="term" value="P:tRNA methylation"/>
    <property type="evidence" value="ECO:0007669"/>
    <property type="project" value="InterPro"/>
</dbReference>
<feature type="binding site" evidence="9">
    <location>
        <position position="197"/>
    </location>
    <ligand>
        <name>S-adenosyl-L-methionine</name>
        <dbReference type="ChEBI" id="CHEBI:59789"/>
    </ligand>
</feature>
<dbReference type="PANTHER" id="PTHR12133">
    <property type="entry name" value="TRNA (ADENINE(58)-N(1))-METHYLTRANSFERASE"/>
    <property type="match status" value="1"/>
</dbReference>
<evidence type="ECO:0000256" key="8">
    <source>
        <dbReference type="ARBA" id="ARBA00048481"/>
    </source>
</evidence>